<feature type="transmembrane region" description="Helical" evidence="1">
    <location>
        <begin position="120"/>
        <end position="139"/>
    </location>
</feature>
<dbReference type="AlphaFoldDB" id="A0A430R208"/>
<keyword evidence="1" id="KW-0812">Transmembrane</keyword>
<dbReference type="EMBL" id="PELR01000351">
    <property type="protein sequence ID" value="RTH01450.1"/>
    <property type="molecule type" value="Genomic_DNA"/>
</dbReference>
<protein>
    <recommendedName>
        <fullName evidence="4">YggT family protein</fullName>
    </recommendedName>
</protein>
<proteinExistence type="predicted"/>
<evidence type="ECO:0008006" key="4">
    <source>
        <dbReference type="Google" id="ProtNLM"/>
    </source>
</evidence>
<accession>A0A430R208</accession>
<gene>
    <name evidence="2" type="ORF">CSW45_10085</name>
</gene>
<dbReference type="Proteomes" id="UP000286910">
    <property type="component" value="Unassembled WGS sequence"/>
</dbReference>
<keyword evidence="1" id="KW-1133">Transmembrane helix</keyword>
<reference evidence="2 3" key="1">
    <citation type="journal article" date="2019" name="Extremophiles">
        <title>Biogeography of thermophiles and predominance of Thermus scotoductus in domestic water heaters.</title>
        <authorList>
            <person name="Wilpiszeski R.L."/>
            <person name="Zhang Z."/>
            <person name="House C.H."/>
        </authorList>
    </citation>
    <scope>NUCLEOTIDE SEQUENCE [LARGE SCALE GENOMIC DNA]</scope>
    <source>
        <strain evidence="2 3">32_S32</strain>
    </source>
</reference>
<evidence type="ECO:0000256" key="1">
    <source>
        <dbReference type="SAM" id="Phobius"/>
    </source>
</evidence>
<feature type="transmembrane region" description="Helical" evidence="1">
    <location>
        <begin position="60"/>
        <end position="85"/>
    </location>
</feature>
<evidence type="ECO:0000313" key="2">
    <source>
        <dbReference type="EMBL" id="RTH01450.1"/>
    </source>
</evidence>
<evidence type="ECO:0000313" key="3">
    <source>
        <dbReference type="Proteomes" id="UP000286910"/>
    </source>
</evidence>
<dbReference type="RefSeq" id="WP_126178559.1">
    <property type="nucleotide sequence ID" value="NZ_PELN01000379.1"/>
</dbReference>
<keyword evidence="1" id="KW-0472">Membrane</keyword>
<organism evidence="2 3">
    <name type="scientific">Thermus scotoductus</name>
    <dbReference type="NCBI Taxonomy" id="37636"/>
    <lineage>
        <taxon>Bacteria</taxon>
        <taxon>Thermotogati</taxon>
        <taxon>Deinococcota</taxon>
        <taxon>Deinococci</taxon>
        <taxon>Thermales</taxon>
        <taxon>Thermaceae</taxon>
        <taxon>Thermus</taxon>
    </lineage>
</organism>
<feature type="transmembrane region" description="Helical" evidence="1">
    <location>
        <begin position="33"/>
        <end position="53"/>
    </location>
</feature>
<comment type="caution">
    <text evidence="2">The sequence shown here is derived from an EMBL/GenBank/DDBJ whole genome shotgun (WGS) entry which is preliminary data.</text>
</comment>
<name>A0A430R208_THESC</name>
<feature type="transmembrane region" description="Helical" evidence="1">
    <location>
        <begin position="7"/>
        <end position="27"/>
    </location>
</feature>
<sequence>MGALIQGLLELFQWLAKVVGGFFTWLWTTITGFLGWVWSVIDWVLATAWNWFIEFLQWALNLLFMLIGWVAVLPVKVLGVFVALLPPMPPQLNDVVRDIVVPALSVADRILPVSDAIEVLSLWGVFYGAMAIWRIVTFLRGGR</sequence>